<reference evidence="1" key="1">
    <citation type="submission" date="2021-06" db="EMBL/GenBank/DDBJ databases">
        <authorList>
            <person name="Kallberg Y."/>
            <person name="Tangrot J."/>
            <person name="Rosling A."/>
        </authorList>
    </citation>
    <scope>NUCLEOTIDE SEQUENCE</scope>
    <source>
        <strain evidence="1">IL203A</strain>
    </source>
</reference>
<sequence length="41" mass="4695">NGVIEKNEIPKLKTIQNWISHYASQHHQEAAEIIAQVQEKA</sequence>
<comment type="caution">
    <text evidence="1">The sequence shown here is derived from an EMBL/GenBank/DDBJ whole genome shotgun (WGS) entry which is preliminary data.</text>
</comment>
<name>A0ACA9MUX3_9GLOM</name>
<proteinExistence type="predicted"/>
<accession>A0ACA9MUX3</accession>
<evidence type="ECO:0000313" key="2">
    <source>
        <dbReference type="Proteomes" id="UP000789702"/>
    </source>
</evidence>
<feature type="non-terminal residue" evidence="1">
    <location>
        <position position="1"/>
    </location>
</feature>
<gene>
    <name evidence="1" type="ORF">DHETER_LOCUS7711</name>
</gene>
<protein>
    <submittedName>
        <fullName evidence="1">12124_t:CDS:1</fullName>
    </submittedName>
</protein>
<dbReference type="Proteomes" id="UP000789702">
    <property type="component" value="Unassembled WGS sequence"/>
</dbReference>
<organism evidence="1 2">
    <name type="scientific">Dentiscutata heterogama</name>
    <dbReference type="NCBI Taxonomy" id="1316150"/>
    <lineage>
        <taxon>Eukaryota</taxon>
        <taxon>Fungi</taxon>
        <taxon>Fungi incertae sedis</taxon>
        <taxon>Mucoromycota</taxon>
        <taxon>Glomeromycotina</taxon>
        <taxon>Glomeromycetes</taxon>
        <taxon>Diversisporales</taxon>
        <taxon>Gigasporaceae</taxon>
        <taxon>Dentiscutata</taxon>
    </lineage>
</organism>
<evidence type="ECO:0000313" key="1">
    <source>
        <dbReference type="EMBL" id="CAG8613027.1"/>
    </source>
</evidence>
<dbReference type="EMBL" id="CAJVPU010011253">
    <property type="protein sequence ID" value="CAG8613027.1"/>
    <property type="molecule type" value="Genomic_DNA"/>
</dbReference>
<keyword evidence="2" id="KW-1185">Reference proteome</keyword>